<sequence length="123" mass="14354">MHYHSHRVTMSREAFMKLSDYPDRLGGIVDCVHHIGGSKFDRTVPDTAAGFHQVRTEYKRFILYKTFDNKEVKALGQVLTLMEHHYQRVDGQWQLAGTRLGSRMNEFNLERIFLEKKGSKAKI</sequence>
<dbReference type="Pfam" id="PF02982">
    <property type="entry name" value="Scytalone_dh"/>
    <property type="match status" value="1"/>
</dbReference>
<accession>A0A6G1JZS5</accession>
<dbReference type="EMBL" id="MU005777">
    <property type="protein sequence ID" value="KAF2705853.1"/>
    <property type="molecule type" value="Genomic_DNA"/>
</dbReference>
<dbReference type="OrthoDB" id="3728618at2759"/>
<evidence type="ECO:0000259" key="1">
    <source>
        <dbReference type="Pfam" id="PF02982"/>
    </source>
</evidence>
<feature type="domain" description="Scytalone dehydratase-like" evidence="1">
    <location>
        <begin position="10"/>
        <end position="118"/>
    </location>
</feature>
<gene>
    <name evidence="2" type="ORF">K504DRAFT_536816</name>
</gene>
<evidence type="ECO:0000313" key="3">
    <source>
        <dbReference type="Proteomes" id="UP000799428"/>
    </source>
</evidence>
<evidence type="ECO:0000313" key="2">
    <source>
        <dbReference type="EMBL" id="KAF2705853.1"/>
    </source>
</evidence>
<keyword evidence="3" id="KW-1185">Reference proteome</keyword>
<dbReference type="AlphaFoldDB" id="A0A6G1JZS5"/>
<dbReference type="InterPro" id="IPR049884">
    <property type="entry name" value="Scytalone_dh"/>
</dbReference>
<proteinExistence type="predicted"/>
<protein>
    <recommendedName>
        <fullName evidence="1">Scytalone dehydratase-like domain-containing protein</fullName>
    </recommendedName>
</protein>
<organism evidence="2 3">
    <name type="scientific">Pleomassaria siparia CBS 279.74</name>
    <dbReference type="NCBI Taxonomy" id="1314801"/>
    <lineage>
        <taxon>Eukaryota</taxon>
        <taxon>Fungi</taxon>
        <taxon>Dikarya</taxon>
        <taxon>Ascomycota</taxon>
        <taxon>Pezizomycotina</taxon>
        <taxon>Dothideomycetes</taxon>
        <taxon>Pleosporomycetidae</taxon>
        <taxon>Pleosporales</taxon>
        <taxon>Pleomassariaceae</taxon>
        <taxon>Pleomassaria</taxon>
    </lineage>
</organism>
<dbReference type="Gene3D" id="3.10.450.50">
    <property type="match status" value="1"/>
</dbReference>
<dbReference type="Proteomes" id="UP000799428">
    <property type="component" value="Unassembled WGS sequence"/>
</dbReference>
<name>A0A6G1JZS5_9PLEO</name>
<reference evidence="2" key="1">
    <citation type="journal article" date="2020" name="Stud. Mycol.">
        <title>101 Dothideomycetes genomes: a test case for predicting lifestyles and emergence of pathogens.</title>
        <authorList>
            <person name="Haridas S."/>
            <person name="Albert R."/>
            <person name="Binder M."/>
            <person name="Bloem J."/>
            <person name="Labutti K."/>
            <person name="Salamov A."/>
            <person name="Andreopoulos B."/>
            <person name="Baker S."/>
            <person name="Barry K."/>
            <person name="Bills G."/>
            <person name="Bluhm B."/>
            <person name="Cannon C."/>
            <person name="Castanera R."/>
            <person name="Culley D."/>
            <person name="Daum C."/>
            <person name="Ezra D."/>
            <person name="Gonzalez J."/>
            <person name="Henrissat B."/>
            <person name="Kuo A."/>
            <person name="Liang C."/>
            <person name="Lipzen A."/>
            <person name="Lutzoni F."/>
            <person name="Magnuson J."/>
            <person name="Mondo S."/>
            <person name="Nolan M."/>
            <person name="Ohm R."/>
            <person name="Pangilinan J."/>
            <person name="Park H.-J."/>
            <person name="Ramirez L."/>
            <person name="Alfaro M."/>
            <person name="Sun H."/>
            <person name="Tritt A."/>
            <person name="Yoshinaga Y."/>
            <person name="Zwiers L.-H."/>
            <person name="Turgeon B."/>
            <person name="Goodwin S."/>
            <person name="Spatafora J."/>
            <person name="Crous P."/>
            <person name="Grigoriev I."/>
        </authorList>
    </citation>
    <scope>NUCLEOTIDE SEQUENCE</scope>
    <source>
        <strain evidence="2">CBS 279.74</strain>
    </source>
</reference>